<protein>
    <submittedName>
        <fullName evidence="2">Uncharacterized protein</fullName>
    </submittedName>
</protein>
<comment type="caution">
    <text evidence="2">The sequence shown here is derived from an EMBL/GenBank/DDBJ whole genome shotgun (WGS) entry which is preliminary data.</text>
</comment>
<gene>
    <name evidence="2" type="ORF">ACFFQA_00340</name>
</gene>
<feature type="compositionally biased region" description="Basic and acidic residues" evidence="1">
    <location>
        <begin position="42"/>
        <end position="55"/>
    </location>
</feature>
<evidence type="ECO:0000313" key="3">
    <source>
        <dbReference type="Proteomes" id="UP001589693"/>
    </source>
</evidence>
<evidence type="ECO:0000256" key="1">
    <source>
        <dbReference type="SAM" id="MobiDB-lite"/>
    </source>
</evidence>
<reference evidence="2 3" key="1">
    <citation type="submission" date="2024-09" db="EMBL/GenBank/DDBJ databases">
        <authorList>
            <person name="Sun Q."/>
            <person name="Mori K."/>
        </authorList>
    </citation>
    <scope>NUCLEOTIDE SEQUENCE [LARGE SCALE GENOMIC DNA]</scope>
    <source>
        <strain evidence="2 3">TBRC 7907</strain>
    </source>
</reference>
<feature type="region of interest" description="Disordered" evidence="1">
    <location>
        <begin position="42"/>
        <end position="73"/>
    </location>
</feature>
<dbReference type="EMBL" id="JBHLZU010000001">
    <property type="protein sequence ID" value="MFB9902372.1"/>
    <property type="molecule type" value="Genomic_DNA"/>
</dbReference>
<sequence>MGSSFGRSRGEAEAALYLSSGGTAVFLDVLALAACDLAESEWDRPDRRQVADQRGNRVAGGDRPGRQARGSPL</sequence>
<accession>A0ABV5ZNC4</accession>
<keyword evidence="3" id="KW-1185">Reference proteome</keyword>
<dbReference type="Proteomes" id="UP001589693">
    <property type="component" value="Unassembled WGS sequence"/>
</dbReference>
<organism evidence="2 3">
    <name type="scientific">Allokutzneria oryzae</name>
    <dbReference type="NCBI Taxonomy" id="1378989"/>
    <lineage>
        <taxon>Bacteria</taxon>
        <taxon>Bacillati</taxon>
        <taxon>Actinomycetota</taxon>
        <taxon>Actinomycetes</taxon>
        <taxon>Pseudonocardiales</taxon>
        <taxon>Pseudonocardiaceae</taxon>
        <taxon>Allokutzneria</taxon>
    </lineage>
</organism>
<proteinExistence type="predicted"/>
<evidence type="ECO:0000313" key="2">
    <source>
        <dbReference type="EMBL" id="MFB9902372.1"/>
    </source>
</evidence>
<name>A0ABV5ZNC4_9PSEU</name>
<dbReference type="RefSeq" id="WP_377849460.1">
    <property type="nucleotide sequence ID" value="NZ_JBHLZU010000001.1"/>
</dbReference>